<dbReference type="PANTHER" id="PTHR45339:SF1">
    <property type="entry name" value="HYBRID SIGNAL TRANSDUCTION HISTIDINE KINASE J"/>
    <property type="match status" value="1"/>
</dbReference>
<comment type="caution">
    <text evidence="5">The sequence shown here is derived from an EMBL/GenBank/DDBJ whole genome shotgun (WGS) entry which is preliminary data.</text>
</comment>
<dbReference type="PANTHER" id="PTHR45339">
    <property type="entry name" value="HYBRID SIGNAL TRANSDUCTION HISTIDINE KINASE J"/>
    <property type="match status" value="1"/>
</dbReference>
<dbReference type="AlphaFoldDB" id="A0A6I4IXK2"/>
<evidence type="ECO:0000259" key="4">
    <source>
        <dbReference type="PROSITE" id="PS50110"/>
    </source>
</evidence>
<evidence type="ECO:0000313" key="5">
    <source>
        <dbReference type="EMBL" id="MVO76713.1"/>
    </source>
</evidence>
<dbReference type="GO" id="GO:0000160">
    <property type="term" value="P:phosphorelay signal transduction system"/>
    <property type="evidence" value="ECO:0007669"/>
    <property type="project" value="UniProtKB-KW"/>
</dbReference>
<dbReference type="Pfam" id="PF00072">
    <property type="entry name" value="Response_reg"/>
    <property type="match status" value="1"/>
</dbReference>
<sequence length="120" mass="13243">MTKILIVEDNEMNRDMLRRRLERNGYEVECAVDGPQGIAMAIAGQPDIVLMDVALGDMDGWEATLALRGDDRTATIPVIALTAHALESDRLKSVEVGCADFETKPVSLPDLIRKIELHAR</sequence>
<keyword evidence="1 3" id="KW-0597">Phosphoprotein</keyword>
<evidence type="ECO:0000256" key="3">
    <source>
        <dbReference type="PROSITE-ProRule" id="PRU00169"/>
    </source>
</evidence>
<reference evidence="5 6" key="1">
    <citation type="submission" date="2019-12" db="EMBL/GenBank/DDBJ databases">
        <authorList>
            <person name="Huq M.A."/>
        </authorList>
    </citation>
    <scope>NUCLEOTIDE SEQUENCE [LARGE SCALE GENOMIC DNA]</scope>
    <source>
        <strain evidence="5 6">MAH-20</strain>
    </source>
</reference>
<keyword evidence="6" id="KW-1185">Reference proteome</keyword>
<dbReference type="InterPro" id="IPR001789">
    <property type="entry name" value="Sig_transdc_resp-reg_receiver"/>
</dbReference>
<feature type="modified residue" description="4-aspartylphosphate" evidence="3">
    <location>
        <position position="52"/>
    </location>
</feature>
<evidence type="ECO:0000313" key="6">
    <source>
        <dbReference type="Proteomes" id="UP000441389"/>
    </source>
</evidence>
<name>A0A6I4IXK2_9SPHN</name>
<protein>
    <submittedName>
        <fullName evidence="5">Response regulator</fullName>
    </submittedName>
</protein>
<organism evidence="5 6">
    <name type="scientific">Sphingomonas horti</name>
    <dbReference type="NCBI Taxonomy" id="2682842"/>
    <lineage>
        <taxon>Bacteria</taxon>
        <taxon>Pseudomonadati</taxon>
        <taxon>Pseudomonadota</taxon>
        <taxon>Alphaproteobacteria</taxon>
        <taxon>Sphingomonadales</taxon>
        <taxon>Sphingomonadaceae</taxon>
        <taxon>Sphingomonas</taxon>
    </lineage>
</organism>
<gene>
    <name evidence="5" type="ORF">GON01_01995</name>
</gene>
<feature type="domain" description="Response regulatory" evidence="4">
    <location>
        <begin position="3"/>
        <end position="119"/>
    </location>
</feature>
<dbReference type="Gene3D" id="3.40.50.2300">
    <property type="match status" value="1"/>
</dbReference>
<proteinExistence type="predicted"/>
<dbReference type="PROSITE" id="PS50110">
    <property type="entry name" value="RESPONSE_REGULATORY"/>
    <property type="match status" value="1"/>
</dbReference>
<dbReference type="SUPFAM" id="SSF52172">
    <property type="entry name" value="CheY-like"/>
    <property type="match status" value="1"/>
</dbReference>
<dbReference type="EMBL" id="WQMS01000001">
    <property type="protein sequence ID" value="MVO76713.1"/>
    <property type="molecule type" value="Genomic_DNA"/>
</dbReference>
<dbReference type="InterPro" id="IPR011006">
    <property type="entry name" value="CheY-like_superfamily"/>
</dbReference>
<dbReference type="RefSeq" id="WP_157025472.1">
    <property type="nucleotide sequence ID" value="NZ_WQMS01000001.1"/>
</dbReference>
<evidence type="ECO:0000256" key="2">
    <source>
        <dbReference type="ARBA" id="ARBA00023012"/>
    </source>
</evidence>
<dbReference type="Proteomes" id="UP000441389">
    <property type="component" value="Unassembled WGS sequence"/>
</dbReference>
<accession>A0A6I4IXK2</accession>
<keyword evidence="2" id="KW-0902">Two-component regulatory system</keyword>
<evidence type="ECO:0000256" key="1">
    <source>
        <dbReference type="ARBA" id="ARBA00022553"/>
    </source>
</evidence>
<dbReference type="SMART" id="SM00448">
    <property type="entry name" value="REC"/>
    <property type="match status" value="1"/>
</dbReference>